<keyword evidence="3" id="KW-1185">Reference proteome</keyword>
<accession>A0A510YA02</accession>
<gene>
    <name evidence="2" type="ORF">MHA01_30830</name>
</gene>
<dbReference type="PANTHER" id="PTHR43190">
    <property type="entry name" value="N-ACETYL-D-GLUCOSAMINE KINASE"/>
    <property type="match status" value="1"/>
</dbReference>
<evidence type="ECO:0000313" key="2">
    <source>
        <dbReference type="EMBL" id="GEK60178.1"/>
    </source>
</evidence>
<dbReference type="PANTHER" id="PTHR43190:SF3">
    <property type="entry name" value="N-ACETYL-D-GLUCOSAMINE KINASE"/>
    <property type="match status" value="1"/>
</dbReference>
<dbReference type="CDD" id="cd24007">
    <property type="entry name" value="ASKHA_NBD_eukNAGK-like"/>
    <property type="match status" value="1"/>
</dbReference>
<dbReference type="InterPro" id="IPR002731">
    <property type="entry name" value="ATPase_BadF"/>
</dbReference>
<proteinExistence type="predicted"/>
<organism evidence="2 3">
    <name type="scientific">Marinococcus halophilus</name>
    <dbReference type="NCBI Taxonomy" id="1371"/>
    <lineage>
        <taxon>Bacteria</taxon>
        <taxon>Bacillati</taxon>
        <taxon>Bacillota</taxon>
        <taxon>Bacilli</taxon>
        <taxon>Bacillales</taxon>
        <taxon>Bacillaceae</taxon>
        <taxon>Marinococcus</taxon>
    </lineage>
</organism>
<dbReference type="Pfam" id="PF01869">
    <property type="entry name" value="BcrAD_BadFG"/>
    <property type="match status" value="1"/>
</dbReference>
<dbReference type="SUPFAM" id="SSF53067">
    <property type="entry name" value="Actin-like ATPase domain"/>
    <property type="match status" value="2"/>
</dbReference>
<dbReference type="Proteomes" id="UP000321051">
    <property type="component" value="Unassembled WGS sequence"/>
</dbReference>
<dbReference type="Gene3D" id="3.30.420.40">
    <property type="match status" value="2"/>
</dbReference>
<comment type="caution">
    <text evidence="2">The sequence shown here is derived from an EMBL/GenBank/DDBJ whole genome shotgun (WGS) entry which is preliminary data.</text>
</comment>
<dbReference type="RefSeq" id="WP_094909096.1">
    <property type="nucleotide sequence ID" value="NZ_BJUN01000033.1"/>
</dbReference>
<name>A0A510YA02_MARHA</name>
<dbReference type="InterPro" id="IPR052519">
    <property type="entry name" value="Euk-type_GlcNAc_Kinase"/>
</dbReference>
<feature type="domain" description="ATPase BadF/BadG/BcrA/BcrD type" evidence="1">
    <location>
        <begin position="13"/>
        <end position="283"/>
    </location>
</feature>
<reference evidence="2 3" key="1">
    <citation type="submission" date="2019-07" db="EMBL/GenBank/DDBJ databases">
        <title>Whole genome shotgun sequence of Marinococcus halophilus NBRC 102359.</title>
        <authorList>
            <person name="Hosoyama A."/>
            <person name="Uohara A."/>
            <person name="Ohji S."/>
            <person name="Ichikawa N."/>
        </authorList>
    </citation>
    <scope>NUCLEOTIDE SEQUENCE [LARGE SCALE GENOMIC DNA]</scope>
    <source>
        <strain evidence="2 3">NBRC 102359</strain>
    </source>
</reference>
<dbReference type="EMBL" id="BJUN01000033">
    <property type="protein sequence ID" value="GEK60178.1"/>
    <property type="molecule type" value="Genomic_DNA"/>
</dbReference>
<dbReference type="AlphaFoldDB" id="A0A510YA02"/>
<dbReference type="InterPro" id="IPR043129">
    <property type="entry name" value="ATPase_NBD"/>
</dbReference>
<evidence type="ECO:0000259" key="1">
    <source>
        <dbReference type="Pfam" id="PF01869"/>
    </source>
</evidence>
<evidence type="ECO:0000313" key="3">
    <source>
        <dbReference type="Proteomes" id="UP000321051"/>
    </source>
</evidence>
<protein>
    <submittedName>
        <fullName evidence="2">ATPase</fullName>
    </submittedName>
</protein>
<dbReference type="OrthoDB" id="9772633at2"/>
<sequence length="305" mass="34347">MNKSFYGQYIVVIDAGGTKTVGTLVEMQSKKILFQIQTGPGNIVSNNDSAEQNIEDALIQCAEQIQIKPRRAIIGIAGFNTYKHRWHTPLHWYNYINENIAVTSDIELAYRAEFPEGEGMLVISGTGAIICLEHQNKLKTLGGWGHLLGDEESAYGIGKKAIQQVLESMEYCYRSILKDQWIKDDYPASSNKLKEWFYFQDKETIAQLSLWVESTAKNGNSEAQSIISEASRKMAGSVYKAITSLGMPSSIPLVVKGGMFENNERYFSEFQKHISNFQLTNTVSKSNKNIFVEAACFNYYKGVRK</sequence>